<dbReference type="InterPro" id="IPR000620">
    <property type="entry name" value="EamA_dom"/>
</dbReference>
<keyword evidence="1" id="KW-1133">Transmembrane helix</keyword>
<dbReference type="EMBL" id="NVUS01000002">
    <property type="protein sequence ID" value="PCJ03489.1"/>
    <property type="molecule type" value="Genomic_DNA"/>
</dbReference>
<feature type="transmembrane region" description="Helical" evidence="1">
    <location>
        <begin position="73"/>
        <end position="92"/>
    </location>
</feature>
<comment type="caution">
    <text evidence="3">The sequence shown here is derived from an EMBL/GenBank/DDBJ whole genome shotgun (WGS) entry which is preliminary data.</text>
</comment>
<keyword evidence="1" id="KW-0472">Membrane</keyword>
<feature type="transmembrane region" description="Helical" evidence="1">
    <location>
        <begin position="298"/>
        <end position="317"/>
    </location>
</feature>
<reference evidence="3" key="2">
    <citation type="journal article" date="2018" name="ISME J.">
        <title>A dynamic microbial community with high functional redundancy inhabits the cold, oxic subseafloor aquifer.</title>
        <authorList>
            <person name="Tully B.J."/>
            <person name="Wheat C.G."/>
            <person name="Glazer B.T."/>
            <person name="Huber J.A."/>
        </authorList>
    </citation>
    <scope>NUCLEOTIDE SEQUENCE</scope>
    <source>
        <strain evidence="3">NORP83</strain>
    </source>
</reference>
<dbReference type="Pfam" id="PF00892">
    <property type="entry name" value="EamA"/>
    <property type="match status" value="1"/>
</dbReference>
<accession>A0A2A4Z8N7</accession>
<feature type="transmembrane region" description="Helical" evidence="1">
    <location>
        <begin position="266"/>
        <end position="286"/>
    </location>
</feature>
<evidence type="ECO:0000313" key="3">
    <source>
        <dbReference type="EMBL" id="PCJ03489.1"/>
    </source>
</evidence>
<protein>
    <recommendedName>
        <fullName evidence="2">EamA domain-containing protein</fullName>
    </recommendedName>
</protein>
<name>A0A2A4Z8N7_9PROT</name>
<feature type="transmembrane region" description="Helical" evidence="1">
    <location>
        <begin position="151"/>
        <end position="170"/>
    </location>
</feature>
<feature type="domain" description="EamA" evidence="2">
    <location>
        <begin position="8"/>
        <end position="138"/>
    </location>
</feature>
<evidence type="ECO:0000256" key="1">
    <source>
        <dbReference type="SAM" id="Phobius"/>
    </source>
</evidence>
<dbReference type="GO" id="GO:0016020">
    <property type="term" value="C:membrane"/>
    <property type="evidence" value="ECO:0007669"/>
    <property type="project" value="InterPro"/>
</dbReference>
<evidence type="ECO:0000259" key="2">
    <source>
        <dbReference type="Pfam" id="PF00892"/>
    </source>
</evidence>
<proteinExistence type="predicted"/>
<feature type="transmembrane region" description="Helical" evidence="1">
    <location>
        <begin position="236"/>
        <end position="254"/>
    </location>
</feature>
<feature type="transmembrane region" description="Helical" evidence="1">
    <location>
        <begin position="33"/>
        <end position="53"/>
    </location>
</feature>
<sequence>MKFETPLFVTVACILSWSLISVIGRAALIEYNLAPATFVFIQMISGGLALVLLSPKRIKTIGFEPLKHFHTWAFGGLRIVSASFYVGSFLYISATNTAFLGASNVTFSVLYVWFLLGRKPKWVEVPGHIIIAIAWVFLARKIDGGFNNPGIWLLLVSQFVITIAITLGETHPLNQNNNSGDTFYLTGMVLVASALILLILSYLASIVEAQLPADFYPVLRDHISGFVLKDFLNPYAWIWGFATGATFRAAAIYYSLRSVRLTSSEFYLGSMALMPFVNMALEALLINWGYLPDVALDPYQILFGSIMCAASLYIVYFKRGK</sequence>
<feature type="transmembrane region" description="Helical" evidence="1">
    <location>
        <begin position="7"/>
        <end position="27"/>
    </location>
</feature>
<feature type="transmembrane region" description="Helical" evidence="1">
    <location>
        <begin position="123"/>
        <end position="139"/>
    </location>
</feature>
<reference key="1">
    <citation type="submission" date="2017-08" db="EMBL/GenBank/DDBJ databases">
        <title>A dynamic microbial community with high functional redundancy inhabits the cold, oxic subseafloor aquifer.</title>
        <authorList>
            <person name="Tully B.J."/>
            <person name="Wheat C.G."/>
            <person name="Glazer B.T."/>
            <person name="Huber J.A."/>
        </authorList>
    </citation>
    <scope>NUCLEOTIDE SEQUENCE [LARGE SCALE GENOMIC DNA]</scope>
</reference>
<gene>
    <name evidence="3" type="ORF">COB13_02375</name>
</gene>
<dbReference type="AlphaFoldDB" id="A0A2A4Z8N7"/>
<organism evidence="3">
    <name type="scientific">OCS116 cluster bacterium</name>
    <dbReference type="NCBI Taxonomy" id="2030921"/>
    <lineage>
        <taxon>Bacteria</taxon>
        <taxon>Pseudomonadati</taxon>
        <taxon>Pseudomonadota</taxon>
        <taxon>Alphaproteobacteria</taxon>
        <taxon>OCS116 cluster</taxon>
    </lineage>
</organism>
<keyword evidence="1" id="KW-0812">Transmembrane</keyword>
<feature type="transmembrane region" description="Helical" evidence="1">
    <location>
        <begin position="98"/>
        <end position="116"/>
    </location>
</feature>
<feature type="transmembrane region" description="Helical" evidence="1">
    <location>
        <begin position="182"/>
        <end position="204"/>
    </location>
</feature>